<dbReference type="PANTHER" id="PTHR46361:SF3">
    <property type="entry name" value="ELECTRON CARRIER_ PROTEIN DISULFIDE OXIDOREDUCTASE"/>
    <property type="match status" value="1"/>
</dbReference>
<dbReference type="CDD" id="cd07440">
    <property type="entry name" value="RGS"/>
    <property type="match status" value="1"/>
</dbReference>
<keyword evidence="5" id="KW-1185">Reference proteome</keyword>
<dbReference type="EMBL" id="JAPDFW010000059">
    <property type="protein sequence ID" value="KAJ5076768.1"/>
    <property type="molecule type" value="Genomic_DNA"/>
</dbReference>
<dbReference type="InterPro" id="IPR036305">
    <property type="entry name" value="RGS_sf"/>
</dbReference>
<evidence type="ECO:0000313" key="4">
    <source>
        <dbReference type="EMBL" id="KAJ5076768.1"/>
    </source>
</evidence>
<protein>
    <recommendedName>
        <fullName evidence="3">RGS domain-containing protein</fullName>
    </recommendedName>
</protein>
<sequence length="903" mass="107261">MIARPIKLKGVNLIQTILIQNIDLIKDKKEEEEIIIKKIENHWENLNKLHESEDSDNDIFQEILLDEQFLNIDDIDFNFIQTPKRTHTNPFDFSPISPHKSPTKDSKMDLVEFNLYKSNKSLSYNEEDSSNKSDSSDNFKNIEKEYNELNKKYQELIKNDQVQKSSKHEELLFKLKTQTSENNEMRNVIHQKQAELDQMKREFEDIQQKIVEQKMEHEIAMDEISKQTNMDNDSLIEDEKEILDLIKEKEILIQEFQLEKEEEQKIQSEIESIQSFLQNEKANSESSILSETKELEESIQQKTQEYEDLFNLFPKFDIETKKEKVPDFIPLLQSQIEQRNQLLNKLQIEKEKANQENLIYQKKLEQYSSLGKKYQEVLNENENLRHEQKKLQKMIFQIHNESLPFISKEYSDVDLSDSTTDQGSEIEEFDPKKRKNMESNPYRIRRSGSLKDNLIQVESPLKENEKYDKFFSKILKDEPIEILQELLKIPLAIFYFREFLSSQFSTENLSFYLEVNKFKQIIDESDLFSSAELIYERFIEPDSIFEINIQLSEREEITKLIQEKKTTNSMFDSIQQFVLKKLTEETFQPFKNSKLYNSLMIDLSSDQQILSSRIITAKLDLNKSQKSLPLNLDSEFQKTPREAFALSVDLFSVLIELINTYYSISSEEINCELLSHSISFRRFSVQTLELQKVDIENITQEERFLFFINIYNTLFLHSIISKGLPYDKSTKRKFLTENKYSISGYEFSLLDIHDGILHGDRKSKSKNFMGGDKYFKQNDAREKFVIHMKDHRFLFALLSLTDKHIPLQVYRLEDYQKELSETVKVYLFHHVKIDHKQKRIILPRLFRSYSSDFGKSKSEMIQWISSWLKDTEFESKVPISNYMIKYDSQHKIAPSIIIRNRKL</sequence>
<dbReference type="InterPro" id="IPR016137">
    <property type="entry name" value="RGS"/>
</dbReference>
<dbReference type="OrthoDB" id="196547at2759"/>
<dbReference type="Pfam" id="PF04784">
    <property type="entry name" value="DUF547"/>
    <property type="match status" value="1"/>
</dbReference>
<comment type="caution">
    <text evidence="4">The sequence shown here is derived from an EMBL/GenBank/DDBJ whole genome shotgun (WGS) entry which is preliminary data.</text>
</comment>
<organism evidence="4 5">
    <name type="scientific">Anaeramoeba ignava</name>
    <name type="common">Anaerobic marine amoeba</name>
    <dbReference type="NCBI Taxonomy" id="1746090"/>
    <lineage>
        <taxon>Eukaryota</taxon>
        <taxon>Metamonada</taxon>
        <taxon>Anaeramoebidae</taxon>
        <taxon>Anaeramoeba</taxon>
    </lineage>
</organism>
<dbReference type="PANTHER" id="PTHR46361">
    <property type="entry name" value="ELECTRON CARRIER/ PROTEIN DISULFIDE OXIDOREDUCTASE"/>
    <property type="match status" value="1"/>
</dbReference>
<dbReference type="SUPFAM" id="SSF48097">
    <property type="entry name" value="Regulator of G-protein signaling, RGS"/>
    <property type="match status" value="1"/>
</dbReference>
<evidence type="ECO:0000259" key="3">
    <source>
        <dbReference type="PROSITE" id="PS50132"/>
    </source>
</evidence>
<gene>
    <name evidence="4" type="ORF">M0811_00085</name>
</gene>
<feature type="region of interest" description="Disordered" evidence="2">
    <location>
        <begin position="88"/>
        <end position="108"/>
    </location>
</feature>
<accession>A0A9Q0REK3</accession>
<name>A0A9Q0REK3_ANAIG</name>
<evidence type="ECO:0000256" key="1">
    <source>
        <dbReference type="SAM" id="Coils"/>
    </source>
</evidence>
<proteinExistence type="predicted"/>
<dbReference type="SMART" id="SM00315">
    <property type="entry name" value="RGS"/>
    <property type="match status" value="1"/>
</dbReference>
<feature type="coiled-coil region" evidence="1">
    <location>
        <begin position="292"/>
        <end position="394"/>
    </location>
</feature>
<reference evidence="4" key="1">
    <citation type="submission" date="2022-10" db="EMBL/GenBank/DDBJ databases">
        <title>Novel sulphate-reducing endosymbionts in the free-living metamonad Anaeramoeba.</title>
        <authorList>
            <person name="Jerlstrom-Hultqvist J."/>
            <person name="Cepicka I."/>
            <person name="Gallot-Lavallee L."/>
            <person name="Salas-Leiva D."/>
            <person name="Curtis B.A."/>
            <person name="Zahonova K."/>
            <person name="Pipaliya S."/>
            <person name="Dacks J."/>
            <person name="Roger A.J."/>
        </authorList>
    </citation>
    <scope>NUCLEOTIDE SEQUENCE</scope>
    <source>
        <strain evidence="4">BMAN</strain>
    </source>
</reference>
<dbReference type="Pfam" id="PF00615">
    <property type="entry name" value="RGS"/>
    <property type="match status" value="1"/>
</dbReference>
<dbReference type="Proteomes" id="UP001149090">
    <property type="component" value="Unassembled WGS sequence"/>
</dbReference>
<keyword evidence="1" id="KW-0175">Coiled coil</keyword>
<dbReference type="AlphaFoldDB" id="A0A9Q0REK3"/>
<feature type="domain" description="RGS" evidence="3">
    <location>
        <begin position="482"/>
        <end position="600"/>
    </location>
</feature>
<dbReference type="Gene3D" id="1.10.167.10">
    <property type="entry name" value="Regulator of G-protein Signalling 4, domain 2"/>
    <property type="match status" value="1"/>
</dbReference>
<dbReference type="InterPro" id="IPR006869">
    <property type="entry name" value="DUF547"/>
</dbReference>
<feature type="coiled-coil region" evidence="1">
    <location>
        <begin position="132"/>
        <end position="216"/>
    </location>
</feature>
<dbReference type="PROSITE" id="PS50132">
    <property type="entry name" value="RGS"/>
    <property type="match status" value="1"/>
</dbReference>
<dbReference type="InterPro" id="IPR044926">
    <property type="entry name" value="RGS_subdomain_2"/>
</dbReference>
<evidence type="ECO:0000313" key="5">
    <source>
        <dbReference type="Proteomes" id="UP001149090"/>
    </source>
</evidence>
<evidence type="ECO:0000256" key="2">
    <source>
        <dbReference type="SAM" id="MobiDB-lite"/>
    </source>
</evidence>